<dbReference type="SMART" id="SM00073">
    <property type="entry name" value="HPT"/>
    <property type="match status" value="1"/>
</dbReference>
<dbReference type="GO" id="GO:0005737">
    <property type="term" value="C:cytoplasm"/>
    <property type="evidence" value="ECO:0007669"/>
    <property type="project" value="InterPro"/>
</dbReference>
<evidence type="ECO:0000256" key="2">
    <source>
        <dbReference type="ARBA" id="ARBA00012438"/>
    </source>
</evidence>
<dbReference type="RefSeq" id="WP_023432796.1">
    <property type="nucleotide sequence ID" value="NZ_AWXZ01000035.1"/>
</dbReference>
<feature type="region of interest" description="Disordered" evidence="13">
    <location>
        <begin position="128"/>
        <end position="157"/>
    </location>
</feature>
<dbReference type="CDD" id="cd00088">
    <property type="entry name" value="HPT"/>
    <property type="match status" value="1"/>
</dbReference>
<evidence type="ECO:0000256" key="6">
    <source>
        <dbReference type="ARBA" id="ARBA00022679"/>
    </source>
</evidence>
<dbReference type="Pfam" id="PF01627">
    <property type="entry name" value="Hpt"/>
    <property type="match status" value="1"/>
</dbReference>
<sequence length="780" mass="83384">MDPFEEIKDTFFQECDEQLSELEAGLQAMKDGAGDDDTVNAVFRAVHSIKGGAGAFGLEDLVRFAHTFESVLDEVRGGRLAADADLLNLMLTSSDMLSDHVRAARGGEPADPERSQSLVQQLDARRLGGAAPAPQPAPAQGSRPGPVLTPGVSEDGGIEGFDFTPVVMAFDVDDEASQTEEPELPILAEPEVADARPSWQISFRPKAALYASANEPAVLLRELGRLGEMSVRLEAGALPLLEDMEPEESYLAWSIQLATEAGRDEIAEIFEFVEDDCDLGITLIGEASGEAEAAEPIEAFEPEGEFPAPEAAPDVEALIAMAQAMSEPELHVEEPAPQPAPAAALPAAPAAEQPAAAEKEAGGAAKAATQQSAQQSAQPTQTIRVELERVDRLIDLVGELVINQAMLAQRVFESGAARNSDVALGLDDLEHLTRDIQESVMAIRAQPVRSVFQRMPRLVRECAAMTGKQVRLEMEGEGTEVDKTVVERLSEPITHMIRNAIDHGLESTADRVAAGKAEEGVVTLSARHRSGRIVIEVADDGKGINRKVVRQKAIEKGLIEPDQQLSDEETDNLIFLPGFSTANEISDLSGRGVGMDVVRRSIQSLGGRIWITSRPGYGSTFTMSLPLTLAVLDGMVVTAGGQTLVTPLATILETLQPKQADLRRLGPNSWVIAIRDTYVPLIDVGCVLGYRDQPLRPGEGVALLIEAEGGGRAAFLVDAIQGQRQVVIKSLEQNYRKVEGIAAATILGDGRVALILDVDAILAKRKHDAPQTNTLMAAVG</sequence>
<evidence type="ECO:0000256" key="10">
    <source>
        <dbReference type="ARBA" id="ARBA00023012"/>
    </source>
</evidence>
<dbReference type="PATRIC" id="fig|631454.5.peg.2636"/>
<dbReference type="InterPro" id="IPR037006">
    <property type="entry name" value="CheA-like_homodim_sf"/>
</dbReference>
<dbReference type="PANTHER" id="PTHR43395:SF10">
    <property type="entry name" value="CHEMOTAXIS PROTEIN CHEA"/>
    <property type="match status" value="1"/>
</dbReference>
<feature type="region of interest" description="Disordered" evidence="13">
    <location>
        <begin position="328"/>
        <end position="381"/>
    </location>
</feature>
<dbReference type="PRINTS" id="PR00344">
    <property type="entry name" value="BCTRLSENSOR"/>
</dbReference>
<dbReference type="PROSITE" id="PS50894">
    <property type="entry name" value="HPT"/>
    <property type="match status" value="1"/>
</dbReference>
<dbReference type="SMART" id="SM01231">
    <property type="entry name" value="H-kinase_dim"/>
    <property type="match status" value="1"/>
</dbReference>
<dbReference type="FunFam" id="3.30.565.10:FF:000016">
    <property type="entry name" value="Chemotaxis protein CheA, putative"/>
    <property type="match status" value="1"/>
</dbReference>
<dbReference type="InterPro" id="IPR036097">
    <property type="entry name" value="HisK_dim/P_sf"/>
</dbReference>
<evidence type="ECO:0000256" key="1">
    <source>
        <dbReference type="ARBA" id="ARBA00000085"/>
    </source>
</evidence>
<reference evidence="17 18" key="1">
    <citation type="journal article" date="2014" name="Genome Announc.">
        <title>Draft Genome Sequence of Lutibaculum baratangense Strain AMV1T, Isolated from a Mud Volcano in Andamans, India.</title>
        <authorList>
            <person name="Singh A."/>
            <person name="Sreenivas A."/>
            <person name="Sathyanarayana Reddy G."/>
            <person name="Pinnaka A.K."/>
            <person name="Shivaji S."/>
        </authorList>
    </citation>
    <scope>NUCLEOTIDE SEQUENCE [LARGE SCALE GENOMIC DNA]</scope>
    <source>
        <strain evidence="17 18">AMV1</strain>
    </source>
</reference>
<dbReference type="eggNOG" id="COG0643">
    <property type="taxonomic scope" value="Bacteria"/>
</dbReference>
<dbReference type="InterPro" id="IPR051315">
    <property type="entry name" value="Bact_Chemotaxis_CheA"/>
</dbReference>
<dbReference type="InterPro" id="IPR005467">
    <property type="entry name" value="His_kinase_dom"/>
</dbReference>
<evidence type="ECO:0000256" key="7">
    <source>
        <dbReference type="ARBA" id="ARBA00022741"/>
    </source>
</evidence>
<dbReference type="SMART" id="SM00260">
    <property type="entry name" value="CheW"/>
    <property type="match status" value="1"/>
</dbReference>
<dbReference type="SMART" id="SM00387">
    <property type="entry name" value="HATPase_c"/>
    <property type="match status" value="1"/>
</dbReference>
<dbReference type="Proteomes" id="UP000017819">
    <property type="component" value="Unassembled WGS sequence"/>
</dbReference>
<evidence type="ECO:0000256" key="4">
    <source>
        <dbReference type="ARBA" id="ARBA00022500"/>
    </source>
</evidence>
<comment type="caution">
    <text evidence="17">The sequence shown here is derived from an EMBL/GenBank/DDBJ whole genome shotgun (WGS) entry which is preliminary data.</text>
</comment>
<dbReference type="Pfam" id="PF01584">
    <property type="entry name" value="CheW"/>
    <property type="match status" value="1"/>
</dbReference>
<keyword evidence="8 17" id="KW-0418">Kinase</keyword>
<comment type="catalytic activity">
    <reaction evidence="1">
        <text>ATP + protein L-histidine = ADP + protein N-phospho-L-histidine.</text>
        <dbReference type="EC" id="2.7.13.3"/>
    </reaction>
</comment>
<evidence type="ECO:0000256" key="13">
    <source>
        <dbReference type="SAM" id="MobiDB-lite"/>
    </source>
</evidence>
<proteinExistence type="predicted"/>
<dbReference type="GO" id="GO:0000155">
    <property type="term" value="F:phosphorelay sensor kinase activity"/>
    <property type="evidence" value="ECO:0007669"/>
    <property type="project" value="InterPro"/>
</dbReference>
<feature type="modified residue" description="Phosphohistidine" evidence="12">
    <location>
        <position position="47"/>
    </location>
</feature>
<dbReference type="SUPFAM" id="SSF47384">
    <property type="entry name" value="Homodimeric domain of signal transducing histidine kinase"/>
    <property type="match status" value="1"/>
</dbReference>
<dbReference type="OrthoDB" id="9803176at2"/>
<keyword evidence="10" id="KW-0902">Two-component regulatory system</keyword>
<dbReference type="STRING" id="631454.N177_2667"/>
<keyword evidence="5 12" id="KW-0597">Phosphoprotein</keyword>
<dbReference type="GO" id="GO:0005524">
    <property type="term" value="F:ATP binding"/>
    <property type="evidence" value="ECO:0007669"/>
    <property type="project" value="UniProtKB-KW"/>
</dbReference>
<dbReference type="InterPro" id="IPR036641">
    <property type="entry name" value="HPT_dom_sf"/>
</dbReference>
<dbReference type="PROSITE" id="PS50109">
    <property type="entry name" value="HIS_KIN"/>
    <property type="match status" value="1"/>
</dbReference>
<dbReference type="InterPro" id="IPR036061">
    <property type="entry name" value="CheW-like_dom_sf"/>
</dbReference>
<dbReference type="InterPro" id="IPR036890">
    <property type="entry name" value="HATPase_C_sf"/>
</dbReference>
<feature type="domain" description="CheW-like" evidence="15">
    <location>
        <begin position="631"/>
        <end position="767"/>
    </location>
</feature>
<dbReference type="EMBL" id="AWXZ01000035">
    <property type="protein sequence ID" value="ESR24218.1"/>
    <property type="molecule type" value="Genomic_DNA"/>
</dbReference>
<comment type="function">
    <text evidence="11">Involved in the transmission of sensory signals from the chemoreceptors to the flagellar motors. CheA is autophosphorylated; it can transfer its phosphate group to either CheB or CheY.</text>
</comment>
<feature type="domain" description="Histidine kinase" evidence="14">
    <location>
        <begin position="426"/>
        <end position="629"/>
    </location>
</feature>
<evidence type="ECO:0000256" key="9">
    <source>
        <dbReference type="ARBA" id="ARBA00022840"/>
    </source>
</evidence>
<dbReference type="PANTHER" id="PTHR43395">
    <property type="entry name" value="SENSOR HISTIDINE KINASE CHEA"/>
    <property type="match status" value="1"/>
</dbReference>
<evidence type="ECO:0000256" key="5">
    <source>
        <dbReference type="ARBA" id="ARBA00022553"/>
    </source>
</evidence>
<feature type="compositionally biased region" description="Low complexity" evidence="13">
    <location>
        <begin position="128"/>
        <end position="146"/>
    </location>
</feature>
<dbReference type="SUPFAM" id="SSF50341">
    <property type="entry name" value="CheW-like"/>
    <property type="match status" value="1"/>
</dbReference>
<keyword evidence="18" id="KW-1185">Reference proteome</keyword>
<protein>
    <recommendedName>
        <fullName evidence="3">Chemotaxis protein CheA</fullName>
        <ecNumber evidence="2">2.7.13.3</ecNumber>
    </recommendedName>
</protein>
<keyword evidence="6 17" id="KW-0808">Transferase</keyword>
<name>V4TD42_9HYPH</name>
<dbReference type="Pfam" id="PF02518">
    <property type="entry name" value="HATPase_c"/>
    <property type="match status" value="1"/>
</dbReference>
<keyword evidence="9" id="KW-0067">ATP-binding</keyword>
<evidence type="ECO:0000313" key="17">
    <source>
        <dbReference type="EMBL" id="ESR24218.1"/>
    </source>
</evidence>
<gene>
    <name evidence="17" type="ORF">N177_2667</name>
</gene>
<evidence type="ECO:0000259" key="16">
    <source>
        <dbReference type="PROSITE" id="PS50894"/>
    </source>
</evidence>
<dbReference type="Gene3D" id="2.30.30.40">
    <property type="entry name" value="SH3 Domains"/>
    <property type="match status" value="1"/>
</dbReference>
<keyword evidence="7" id="KW-0547">Nucleotide-binding</keyword>
<feature type="domain" description="HPt" evidence="16">
    <location>
        <begin position="1"/>
        <end position="104"/>
    </location>
</feature>
<dbReference type="InterPro" id="IPR004358">
    <property type="entry name" value="Sig_transdc_His_kin-like_C"/>
</dbReference>
<evidence type="ECO:0000256" key="3">
    <source>
        <dbReference type="ARBA" id="ARBA00021495"/>
    </source>
</evidence>
<dbReference type="GO" id="GO:0006935">
    <property type="term" value="P:chemotaxis"/>
    <property type="evidence" value="ECO:0007669"/>
    <property type="project" value="UniProtKB-KW"/>
</dbReference>
<accession>V4TD42</accession>
<dbReference type="InterPro" id="IPR002545">
    <property type="entry name" value="CheW-lke_dom"/>
</dbReference>
<organism evidence="17 18">
    <name type="scientific">Lutibaculum baratangense AMV1</name>
    <dbReference type="NCBI Taxonomy" id="631454"/>
    <lineage>
        <taxon>Bacteria</taxon>
        <taxon>Pseudomonadati</taxon>
        <taxon>Pseudomonadota</taxon>
        <taxon>Alphaproteobacteria</taxon>
        <taxon>Hyphomicrobiales</taxon>
        <taxon>Tepidamorphaceae</taxon>
        <taxon>Lutibaculum</taxon>
    </lineage>
</organism>
<dbReference type="CDD" id="cd00731">
    <property type="entry name" value="CheA_reg"/>
    <property type="match status" value="1"/>
</dbReference>
<evidence type="ECO:0000256" key="12">
    <source>
        <dbReference type="PROSITE-ProRule" id="PRU00110"/>
    </source>
</evidence>
<dbReference type="SUPFAM" id="SSF55874">
    <property type="entry name" value="ATPase domain of HSP90 chaperone/DNA topoisomerase II/histidine kinase"/>
    <property type="match status" value="1"/>
</dbReference>
<keyword evidence="4" id="KW-0145">Chemotaxis</keyword>
<evidence type="ECO:0000259" key="15">
    <source>
        <dbReference type="PROSITE" id="PS50851"/>
    </source>
</evidence>
<evidence type="ECO:0000256" key="8">
    <source>
        <dbReference type="ARBA" id="ARBA00022777"/>
    </source>
</evidence>
<dbReference type="InterPro" id="IPR008207">
    <property type="entry name" value="Sig_transdc_His_kin_Hpt_dom"/>
</dbReference>
<evidence type="ECO:0000259" key="14">
    <source>
        <dbReference type="PROSITE" id="PS50109"/>
    </source>
</evidence>
<dbReference type="Pfam" id="PF02895">
    <property type="entry name" value="H-kinase_dim"/>
    <property type="match status" value="1"/>
</dbReference>
<dbReference type="Gene3D" id="1.20.120.160">
    <property type="entry name" value="HPT domain"/>
    <property type="match status" value="1"/>
</dbReference>
<dbReference type="InterPro" id="IPR004105">
    <property type="entry name" value="CheA-like_dim"/>
</dbReference>
<dbReference type="InterPro" id="IPR003594">
    <property type="entry name" value="HATPase_dom"/>
</dbReference>
<dbReference type="SUPFAM" id="SSF47226">
    <property type="entry name" value="Histidine-containing phosphotransfer domain, HPT domain"/>
    <property type="match status" value="1"/>
</dbReference>
<feature type="compositionally biased region" description="Low complexity" evidence="13">
    <location>
        <begin position="341"/>
        <end position="381"/>
    </location>
</feature>
<dbReference type="EC" id="2.7.13.3" evidence="2"/>
<evidence type="ECO:0000256" key="11">
    <source>
        <dbReference type="ARBA" id="ARBA00035100"/>
    </source>
</evidence>
<dbReference type="AlphaFoldDB" id="V4TD42"/>
<dbReference type="FunFam" id="2.30.30.40:FF:000048">
    <property type="entry name" value="Chemotaxis protein CheA, putative"/>
    <property type="match status" value="1"/>
</dbReference>
<dbReference type="Gene3D" id="3.30.565.10">
    <property type="entry name" value="Histidine kinase-like ATPase, C-terminal domain"/>
    <property type="match status" value="1"/>
</dbReference>
<dbReference type="CDD" id="cd16916">
    <property type="entry name" value="HATPase_CheA-like"/>
    <property type="match status" value="1"/>
</dbReference>
<dbReference type="PROSITE" id="PS50851">
    <property type="entry name" value="CHEW"/>
    <property type="match status" value="1"/>
</dbReference>
<evidence type="ECO:0000313" key="18">
    <source>
        <dbReference type="Proteomes" id="UP000017819"/>
    </source>
</evidence>
<dbReference type="Gene3D" id="1.10.287.560">
    <property type="entry name" value="Histidine kinase CheA-like, homodimeric domain"/>
    <property type="match status" value="1"/>
</dbReference>